<evidence type="ECO:0000259" key="1">
    <source>
        <dbReference type="SMART" id="SM01321"/>
    </source>
</evidence>
<reference evidence="2 3" key="1">
    <citation type="journal article" date="2016" name="Nat. Commun.">
        <title>Thousands of microbial genomes shed light on interconnected biogeochemical processes in an aquifer system.</title>
        <authorList>
            <person name="Anantharaman K."/>
            <person name="Brown C.T."/>
            <person name="Hug L.A."/>
            <person name="Sharon I."/>
            <person name="Castelle C.J."/>
            <person name="Probst A.J."/>
            <person name="Thomas B.C."/>
            <person name="Singh A."/>
            <person name="Wilkins M.J."/>
            <person name="Karaoz U."/>
            <person name="Brodie E.L."/>
            <person name="Williams K.H."/>
            <person name="Hubbard S.S."/>
            <person name="Banfield J.F."/>
        </authorList>
    </citation>
    <scope>NUCLEOTIDE SEQUENCE [LARGE SCALE GENOMIC DNA]</scope>
</reference>
<name>A0A1F6A3R2_9BACT</name>
<dbReference type="Pfam" id="PF01797">
    <property type="entry name" value="Y1_Tnp"/>
    <property type="match status" value="1"/>
</dbReference>
<evidence type="ECO:0000313" key="3">
    <source>
        <dbReference type="Proteomes" id="UP000176253"/>
    </source>
</evidence>
<accession>A0A1F6A3R2</accession>
<proteinExistence type="predicted"/>
<dbReference type="GO" id="GO:0003677">
    <property type="term" value="F:DNA binding"/>
    <property type="evidence" value="ECO:0007669"/>
    <property type="project" value="InterPro"/>
</dbReference>
<gene>
    <name evidence="2" type="ORF">A3D78_05445</name>
</gene>
<dbReference type="Proteomes" id="UP000176253">
    <property type="component" value="Unassembled WGS sequence"/>
</dbReference>
<dbReference type="InterPro" id="IPR036515">
    <property type="entry name" value="Transposase_17_sf"/>
</dbReference>
<dbReference type="EMBL" id="MFJM01000002">
    <property type="protein sequence ID" value="OGG19315.1"/>
    <property type="molecule type" value="Genomic_DNA"/>
</dbReference>
<dbReference type="SMART" id="SM01321">
    <property type="entry name" value="Y1_Tnp"/>
    <property type="match status" value="1"/>
</dbReference>
<dbReference type="STRING" id="1798383.A3D78_05445"/>
<dbReference type="PANTHER" id="PTHR34322:SF2">
    <property type="entry name" value="TRANSPOSASE IS200-LIKE DOMAIN-CONTAINING PROTEIN"/>
    <property type="match status" value="1"/>
</dbReference>
<protein>
    <recommendedName>
        <fullName evidence="1">Transposase IS200-like domain-containing protein</fullName>
    </recommendedName>
</protein>
<comment type="caution">
    <text evidence="2">The sequence shown here is derived from an EMBL/GenBank/DDBJ whole genome shotgun (WGS) entry which is preliminary data.</text>
</comment>
<feature type="domain" description="Transposase IS200-like" evidence="1">
    <location>
        <begin position="11"/>
        <end position="149"/>
    </location>
</feature>
<dbReference type="GO" id="GO:0006313">
    <property type="term" value="P:DNA transposition"/>
    <property type="evidence" value="ECO:0007669"/>
    <property type="project" value="InterPro"/>
</dbReference>
<dbReference type="AlphaFoldDB" id="A0A1F6A3R2"/>
<organism evidence="2 3">
    <name type="scientific">Candidatus Gottesmanbacteria bacterium RIFCSPHIGHO2_02_FULL_39_14</name>
    <dbReference type="NCBI Taxonomy" id="1798383"/>
    <lineage>
        <taxon>Bacteria</taxon>
        <taxon>Candidatus Gottesmaniibacteriota</taxon>
    </lineage>
</organism>
<sequence length="224" mass="26802">MPSKNIVKQYLENGIYHIYNRGVEKRIIFKDKKDCIVFLHYLKLYLSPVNDLLEDKTKILRMNRYIRKNLSSEINLIAFALMPNHIHLIIKQFSLNGIVKLMQRLTTAYVMYFNKKYQRIGSLFQNTYKAVLIEKDEYLLHLSRYIHLNPMKDNLAAKFSEFSSYSYFLGDKKVSWVKPKVILDYFKSAKKEGKYRFNSYQSFVEDYKIEPEKIVGDLKLEDEY</sequence>
<dbReference type="GO" id="GO:0004803">
    <property type="term" value="F:transposase activity"/>
    <property type="evidence" value="ECO:0007669"/>
    <property type="project" value="InterPro"/>
</dbReference>
<dbReference type="SUPFAM" id="SSF143422">
    <property type="entry name" value="Transposase IS200-like"/>
    <property type="match status" value="1"/>
</dbReference>
<dbReference type="Gene3D" id="3.30.70.1290">
    <property type="entry name" value="Transposase IS200-like"/>
    <property type="match status" value="1"/>
</dbReference>
<dbReference type="InterPro" id="IPR002686">
    <property type="entry name" value="Transposase_17"/>
</dbReference>
<dbReference type="PANTHER" id="PTHR34322">
    <property type="entry name" value="TRANSPOSASE, Y1_TNP DOMAIN-CONTAINING"/>
    <property type="match status" value="1"/>
</dbReference>
<evidence type="ECO:0000313" key="2">
    <source>
        <dbReference type="EMBL" id="OGG19315.1"/>
    </source>
</evidence>